<dbReference type="Proteomes" id="UP000281915">
    <property type="component" value="Unassembled WGS sequence"/>
</dbReference>
<reference evidence="1 2" key="1">
    <citation type="submission" date="2018-10" db="EMBL/GenBank/DDBJ databases">
        <title>Phylogenomics of Brevibacillus.</title>
        <authorList>
            <person name="Dunlap C."/>
        </authorList>
    </citation>
    <scope>NUCLEOTIDE SEQUENCE [LARGE SCALE GENOMIC DNA]</scope>
    <source>
        <strain evidence="1 2">JCM 15085</strain>
    </source>
</reference>
<name>A0A3M8C2K3_9BACL</name>
<organism evidence="1 2">
    <name type="scientific">Brevibacillus panacihumi</name>
    <dbReference type="NCBI Taxonomy" id="497735"/>
    <lineage>
        <taxon>Bacteria</taxon>
        <taxon>Bacillati</taxon>
        <taxon>Bacillota</taxon>
        <taxon>Bacilli</taxon>
        <taxon>Bacillales</taxon>
        <taxon>Paenibacillaceae</taxon>
        <taxon>Brevibacillus</taxon>
    </lineage>
</organism>
<evidence type="ECO:0000313" key="1">
    <source>
        <dbReference type="EMBL" id="RNB69871.1"/>
    </source>
</evidence>
<evidence type="ECO:0000313" key="2">
    <source>
        <dbReference type="Proteomes" id="UP000281915"/>
    </source>
</evidence>
<gene>
    <name evidence="1" type="ORF">EDM58_23855</name>
</gene>
<dbReference type="RefSeq" id="WP_122915546.1">
    <property type="nucleotide sequence ID" value="NZ_RHHT01000073.1"/>
</dbReference>
<sequence length="105" mass="11390">MMHQDYLAMARDDLLERLQGGSLLINDEVSLPLQGSVISSHPIIGFQQGIALQVQARHVDSVPEITRLKILTESGVVVAEKSVHILSNGAQFLTVTFVVQVKGGE</sequence>
<accession>A0A3M8C2K3</accession>
<dbReference type="AlphaFoldDB" id="A0A3M8C2K3"/>
<dbReference type="EMBL" id="RHHT01000073">
    <property type="protein sequence ID" value="RNB69871.1"/>
    <property type="molecule type" value="Genomic_DNA"/>
</dbReference>
<proteinExistence type="predicted"/>
<protein>
    <submittedName>
        <fullName evidence="1">Uncharacterized protein</fullName>
    </submittedName>
</protein>
<comment type="caution">
    <text evidence="1">The sequence shown here is derived from an EMBL/GenBank/DDBJ whole genome shotgun (WGS) entry which is preliminary data.</text>
</comment>